<proteinExistence type="predicted"/>
<dbReference type="AlphaFoldDB" id="A0A2N0NQ07"/>
<evidence type="ECO:0000313" key="3">
    <source>
        <dbReference type="Proteomes" id="UP000232722"/>
    </source>
</evidence>
<feature type="compositionally biased region" description="Polar residues" evidence="1">
    <location>
        <begin position="16"/>
        <end position="33"/>
    </location>
</feature>
<name>A0A2N0NQ07_9GLOM</name>
<gene>
    <name evidence="2" type="ORF">RhiirA5_385193</name>
</gene>
<organism evidence="2 3">
    <name type="scientific">Rhizophagus irregularis</name>
    <dbReference type="NCBI Taxonomy" id="588596"/>
    <lineage>
        <taxon>Eukaryota</taxon>
        <taxon>Fungi</taxon>
        <taxon>Fungi incertae sedis</taxon>
        <taxon>Mucoromycota</taxon>
        <taxon>Glomeromycotina</taxon>
        <taxon>Glomeromycetes</taxon>
        <taxon>Glomerales</taxon>
        <taxon>Glomeraceae</taxon>
        <taxon>Rhizophagus</taxon>
    </lineage>
</organism>
<dbReference type="Proteomes" id="UP000232722">
    <property type="component" value="Unassembled WGS sequence"/>
</dbReference>
<reference evidence="2 3" key="2">
    <citation type="submission" date="2017-09" db="EMBL/GenBank/DDBJ databases">
        <title>Extensive intraspecific genome diversity in a model arbuscular mycorrhizal fungus.</title>
        <authorList>
            <person name="Chen E.C."/>
            <person name="Morin E."/>
            <person name="Beaudet D."/>
            <person name="Noel J."/>
            <person name="Ndikumana S."/>
            <person name="Charron P."/>
            <person name="St-Onge C."/>
            <person name="Giorgi J."/>
            <person name="Grigoriev I.V."/>
            <person name="Roux C."/>
            <person name="Martin F.M."/>
            <person name="Corradi N."/>
        </authorList>
    </citation>
    <scope>NUCLEOTIDE SEQUENCE [LARGE SCALE GENOMIC DNA]</scope>
    <source>
        <strain evidence="2 3">A5</strain>
    </source>
</reference>
<evidence type="ECO:0000313" key="2">
    <source>
        <dbReference type="EMBL" id="PKB96661.1"/>
    </source>
</evidence>
<accession>A0A2N0NQ07</accession>
<dbReference type="VEuPathDB" id="FungiDB:RhiirA1_473708"/>
<reference evidence="2 3" key="1">
    <citation type="submission" date="2016-04" db="EMBL/GenBank/DDBJ databases">
        <title>Genome analyses suggest a sexual origin of heterokaryosis in a supposedly ancient asexual fungus.</title>
        <authorList>
            <person name="Ropars J."/>
            <person name="Sedzielewska K."/>
            <person name="Noel J."/>
            <person name="Charron P."/>
            <person name="Farinelli L."/>
            <person name="Marton T."/>
            <person name="Kruger M."/>
            <person name="Pelin A."/>
            <person name="Brachmann A."/>
            <person name="Corradi N."/>
        </authorList>
    </citation>
    <scope>NUCLEOTIDE SEQUENCE [LARGE SCALE GENOMIC DNA]</scope>
    <source>
        <strain evidence="2 3">A5</strain>
    </source>
</reference>
<dbReference type="VEuPathDB" id="FungiDB:FUN_000736"/>
<sequence length="222" mass="25076">MSGKVNQNKTDKNDESSGSEQQFGGTEPTTSIQDKAWQDQQNEEGENEEAESIISHDTVLKNGEDSSFSQIEVKEKQKAKTSSSSNKWNTEPFSTYKPYSDTELSLNPKSFVTVKPFQGSFGSSSIRTLTLKTSRQNDLLDFSSNNLQDDVEPEEQTPISETEQNKIMLQFFQQVQKFYAKGVELRESRLVDFPVFKGGNQDPVEWIEAFSRACVANRVSEE</sequence>
<feature type="region of interest" description="Disordered" evidence="1">
    <location>
        <begin position="1"/>
        <end position="100"/>
    </location>
</feature>
<evidence type="ECO:0000256" key="1">
    <source>
        <dbReference type="SAM" id="MobiDB-lite"/>
    </source>
</evidence>
<feature type="compositionally biased region" description="Polar residues" evidence="1">
    <location>
        <begin position="80"/>
        <end position="93"/>
    </location>
</feature>
<dbReference type="EMBL" id="LLXJ01003737">
    <property type="protein sequence ID" value="PKB96661.1"/>
    <property type="molecule type" value="Genomic_DNA"/>
</dbReference>
<feature type="compositionally biased region" description="Acidic residues" evidence="1">
    <location>
        <begin position="41"/>
        <end position="51"/>
    </location>
</feature>
<protein>
    <submittedName>
        <fullName evidence="2">Uncharacterized protein</fullName>
    </submittedName>
</protein>
<comment type="caution">
    <text evidence="2">The sequence shown here is derived from an EMBL/GenBank/DDBJ whole genome shotgun (WGS) entry which is preliminary data.</text>
</comment>